<dbReference type="InterPro" id="IPR022742">
    <property type="entry name" value="Hydrolase_4"/>
</dbReference>
<feature type="domain" description="Serine aminopeptidase S33" evidence="2">
    <location>
        <begin position="119"/>
        <end position="221"/>
    </location>
</feature>
<protein>
    <recommendedName>
        <fullName evidence="2">Serine aminopeptidase S33 domain-containing protein</fullName>
    </recommendedName>
</protein>
<reference evidence="3 4" key="1">
    <citation type="submission" date="2024-01" db="EMBL/GenBank/DDBJ databases">
        <authorList>
            <consortium name="Genoscope - CEA"/>
            <person name="William W."/>
        </authorList>
    </citation>
    <scope>NUCLEOTIDE SEQUENCE [LARGE SCALE GENOMIC DNA]</scope>
    <source>
        <strain evidence="3 4">29B2s-10</strain>
    </source>
</reference>
<accession>A0ABP0EGH0</accession>
<sequence length="303" mass="33648">MFATSSLIFVKILAVLRGFAQVSISVGALALLGLYTYQSSLIYPASLNEGHGHCATPEEYDMPYEAVELTTSDSVSLQCYSLKHDPSAPNYTNKTVVVLSPNAGNIGHAMPIVQILYREFGYNVFIYSYRGYGKSSGSPSEKGLKLDAQRVMDYLTTEDEQFAASSLVLYGRSLGSAVAIYIGATMSSSVHAIILENAFLSIRKTVPHIFPFLKWFTACVHQVWDSESLVGSIPKKIPVLLLSARRDEIVPPSHMDAIYELLNSEDKTLQKFESSMHNDTVVQPRYWEIVHEFIQDKVNPVGY</sequence>
<dbReference type="EMBL" id="OZ004259">
    <property type="protein sequence ID" value="CAK7915684.1"/>
    <property type="molecule type" value="Genomic_DNA"/>
</dbReference>
<dbReference type="PANTHER" id="PTHR12277:SF81">
    <property type="entry name" value="PROTEIN ABHD13"/>
    <property type="match status" value="1"/>
</dbReference>
<dbReference type="Gene3D" id="3.40.50.1820">
    <property type="entry name" value="alpha/beta hydrolase"/>
    <property type="match status" value="1"/>
</dbReference>
<keyword evidence="1" id="KW-1133">Transmembrane helix</keyword>
<dbReference type="Proteomes" id="UP001497600">
    <property type="component" value="Chromosome G"/>
</dbReference>
<organism evidence="3 4">
    <name type="scientific">[Candida] anglica</name>
    <dbReference type="NCBI Taxonomy" id="148631"/>
    <lineage>
        <taxon>Eukaryota</taxon>
        <taxon>Fungi</taxon>
        <taxon>Dikarya</taxon>
        <taxon>Ascomycota</taxon>
        <taxon>Saccharomycotina</taxon>
        <taxon>Pichiomycetes</taxon>
        <taxon>Debaryomycetaceae</taxon>
        <taxon>Kurtzmaniella</taxon>
    </lineage>
</organism>
<evidence type="ECO:0000259" key="2">
    <source>
        <dbReference type="Pfam" id="PF12146"/>
    </source>
</evidence>
<dbReference type="PANTHER" id="PTHR12277">
    <property type="entry name" value="ALPHA/BETA HYDROLASE DOMAIN-CONTAINING PROTEIN"/>
    <property type="match status" value="1"/>
</dbReference>
<dbReference type="Pfam" id="PF12146">
    <property type="entry name" value="Hydrolase_4"/>
    <property type="match status" value="1"/>
</dbReference>
<keyword evidence="4" id="KW-1185">Reference proteome</keyword>
<name>A0ABP0EGH0_9ASCO</name>
<evidence type="ECO:0000256" key="1">
    <source>
        <dbReference type="SAM" id="Phobius"/>
    </source>
</evidence>
<evidence type="ECO:0000313" key="3">
    <source>
        <dbReference type="EMBL" id="CAK7915684.1"/>
    </source>
</evidence>
<keyword evidence="1" id="KW-0472">Membrane</keyword>
<dbReference type="InterPro" id="IPR029058">
    <property type="entry name" value="AB_hydrolase_fold"/>
</dbReference>
<feature type="transmembrane region" description="Helical" evidence="1">
    <location>
        <begin position="12"/>
        <end position="37"/>
    </location>
</feature>
<keyword evidence="1" id="KW-0812">Transmembrane</keyword>
<evidence type="ECO:0000313" key="4">
    <source>
        <dbReference type="Proteomes" id="UP001497600"/>
    </source>
</evidence>
<gene>
    <name evidence="3" type="ORF">CAAN4_G00408</name>
</gene>
<dbReference type="SUPFAM" id="SSF53474">
    <property type="entry name" value="alpha/beta-Hydrolases"/>
    <property type="match status" value="1"/>
</dbReference>
<proteinExistence type="predicted"/>